<dbReference type="InterPro" id="IPR012676">
    <property type="entry name" value="TGS-like"/>
</dbReference>
<dbReference type="FunFam" id="1.10.150.300:FF:000001">
    <property type="entry name" value="Ribosome-binding ATPase YchF"/>
    <property type="match status" value="1"/>
</dbReference>
<evidence type="ECO:0000313" key="10">
    <source>
        <dbReference type="Proteomes" id="UP000178951"/>
    </source>
</evidence>
<dbReference type="CDD" id="cd01900">
    <property type="entry name" value="YchF"/>
    <property type="match status" value="1"/>
</dbReference>
<dbReference type="InterPro" id="IPR013029">
    <property type="entry name" value="YchF_C"/>
</dbReference>
<comment type="function">
    <text evidence="6">ATPase that binds to both the 70S ribosome and the 50S ribosomal subunit in a nucleotide-independent manner.</text>
</comment>
<evidence type="ECO:0000256" key="2">
    <source>
        <dbReference type="ARBA" id="ARBA00022723"/>
    </source>
</evidence>
<dbReference type="InterPro" id="IPR031167">
    <property type="entry name" value="G_OBG"/>
</dbReference>
<dbReference type="SUPFAM" id="SSF81271">
    <property type="entry name" value="TGS-like"/>
    <property type="match status" value="1"/>
</dbReference>
<evidence type="ECO:0000259" key="7">
    <source>
        <dbReference type="PROSITE" id="PS51710"/>
    </source>
</evidence>
<dbReference type="GO" id="GO:0046872">
    <property type="term" value="F:metal ion binding"/>
    <property type="evidence" value="ECO:0007669"/>
    <property type="project" value="UniProtKB-KW"/>
</dbReference>
<evidence type="ECO:0000256" key="3">
    <source>
        <dbReference type="ARBA" id="ARBA00022741"/>
    </source>
</evidence>
<keyword evidence="5" id="KW-0460">Magnesium</keyword>
<dbReference type="EMBL" id="MEUF01000038">
    <property type="protein sequence ID" value="OGC34895.1"/>
    <property type="molecule type" value="Genomic_DNA"/>
</dbReference>
<dbReference type="InterPro" id="IPR006073">
    <property type="entry name" value="GTP-bd"/>
</dbReference>
<dbReference type="FunFam" id="3.10.20.30:FF:000001">
    <property type="entry name" value="Ribosome-binding ATPase YchF"/>
    <property type="match status" value="1"/>
</dbReference>
<dbReference type="CDD" id="cd04867">
    <property type="entry name" value="TGS_YchF_OLA1"/>
    <property type="match status" value="1"/>
</dbReference>
<name>A0A1F4TQA8_UNCSA</name>
<evidence type="ECO:0000259" key="8">
    <source>
        <dbReference type="PROSITE" id="PS51880"/>
    </source>
</evidence>
<organism evidence="9 10">
    <name type="scientific">candidate division WOR-1 bacterium RIFOXYB2_FULL_48_7</name>
    <dbReference type="NCBI Taxonomy" id="1802583"/>
    <lineage>
        <taxon>Bacteria</taxon>
        <taxon>Bacillati</taxon>
        <taxon>Saganbacteria</taxon>
    </lineage>
</organism>
<gene>
    <name evidence="6" type="primary">ychF</name>
    <name evidence="9" type="ORF">A2311_00315</name>
</gene>
<dbReference type="InterPro" id="IPR004396">
    <property type="entry name" value="ATPase_YchF/OLA1"/>
</dbReference>
<comment type="cofactor">
    <cofactor evidence="1">
        <name>Mg(2+)</name>
        <dbReference type="ChEBI" id="CHEBI:18420"/>
    </cofactor>
</comment>
<dbReference type="PANTHER" id="PTHR23305">
    <property type="entry name" value="OBG GTPASE FAMILY"/>
    <property type="match status" value="1"/>
</dbReference>
<dbReference type="PROSITE" id="PS51710">
    <property type="entry name" value="G_OBG"/>
    <property type="match status" value="1"/>
</dbReference>
<evidence type="ECO:0000256" key="1">
    <source>
        <dbReference type="ARBA" id="ARBA00001946"/>
    </source>
</evidence>
<evidence type="ECO:0000256" key="6">
    <source>
        <dbReference type="HAMAP-Rule" id="MF_00944"/>
    </source>
</evidence>
<dbReference type="GO" id="GO:0005525">
    <property type="term" value="F:GTP binding"/>
    <property type="evidence" value="ECO:0007669"/>
    <property type="project" value="InterPro"/>
</dbReference>
<dbReference type="Gene3D" id="3.40.50.300">
    <property type="entry name" value="P-loop containing nucleotide triphosphate hydrolases"/>
    <property type="match status" value="1"/>
</dbReference>
<dbReference type="Proteomes" id="UP000178951">
    <property type="component" value="Unassembled WGS sequence"/>
</dbReference>
<dbReference type="PIRSF" id="PIRSF006641">
    <property type="entry name" value="CHP00092"/>
    <property type="match status" value="1"/>
</dbReference>
<comment type="similarity">
    <text evidence="6">Belongs to the TRAFAC class OBG-HflX-like GTPase superfamily. OBG GTPase family. YchF/OLA1 subfamily.</text>
</comment>
<dbReference type="Gene3D" id="1.10.150.300">
    <property type="entry name" value="TGS-like domain"/>
    <property type="match status" value="1"/>
</dbReference>
<dbReference type="GO" id="GO:0043023">
    <property type="term" value="F:ribosomal large subunit binding"/>
    <property type="evidence" value="ECO:0007669"/>
    <property type="project" value="UniProtKB-UniRule"/>
</dbReference>
<feature type="domain" description="OBG-type G" evidence="7">
    <location>
        <begin position="3"/>
        <end position="254"/>
    </location>
</feature>
<dbReference type="GO" id="GO:0005524">
    <property type="term" value="F:ATP binding"/>
    <property type="evidence" value="ECO:0007669"/>
    <property type="project" value="UniProtKB-UniRule"/>
</dbReference>
<dbReference type="NCBIfam" id="TIGR00092">
    <property type="entry name" value="redox-regulated ATPase YchF"/>
    <property type="match status" value="1"/>
</dbReference>
<dbReference type="GO" id="GO:0005737">
    <property type="term" value="C:cytoplasm"/>
    <property type="evidence" value="ECO:0007669"/>
    <property type="project" value="TreeGrafter"/>
</dbReference>
<dbReference type="InterPro" id="IPR041706">
    <property type="entry name" value="YchF_N"/>
</dbReference>
<dbReference type="STRING" id="1802583.A2311_00315"/>
<dbReference type="Pfam" id="PF01926">
    <property type="entry name" value="MMR_HSR1"/>
    <property type="match status" value="1"/>
</dbReference>
<dbReference type="HAMAP" id="MF_00944">
    <property type="entry name" value="YchF_OLA1_ATPase"/>
    <property type="match status" value="1"/>
</dbReference>
<evidence type="ECO:0000313" key="9">
    <source>
        <dbReference type="EMBL" id="OGC34895.1"/>
    </source>
</evidence>
<keyword evidence="4 6" id="KW-0067">ATP-binding</keyword>
<dbReference type="InterPro" id="IPR012675">
    <property type="entry name" value="Beta-grasp_dom_sf"/>
</dbReference>
<protein>
    <recommendedName>
        <fullName evidence="6">Ribosome-binding ATPase YchF</fullName>
    </recommendedName>
</protein>
<dbReference type="Pfam" id="PF06071">
    <property type="entry name" value="YchF-GTPase_C"/>
    <property type="match status" value="1"/>
</dbReference>
<keyword evidence="3 6" id="KW-0547">Nucleotide-binding</keyword>
<dbReference type="InterPro" id="IPR023192">
    <property type="entry name" value="TGS-like_dom_sf"/>
</dbReference>
<keyword evidence="2" id="KW-0479">Metal-binding</keyword>
<sequence length="361" mass="39409">MGLAIGIVGLPNVGKSSLFNALSRAKANVSNYPFCTIDPNVGVVQVPDERLTALSNLFKSKKTVPTYIEFFDIAGLVKGAAEGEGLGNKFLAHIREVDAIAHVVRCFQSDEIIHVAGSVDPKRDIEIINLELILADLSQIEKKINSISAKAKAGDKKLTKELEVFVRIREALQAGQPVRSLDLSEQERELIKEFSLLTIKPVLYVANVDETGSQEQVAIVEKIAAAEGAKVVKISSKLEAEIAELSDEDAKTFMAEMGIKESALNRLIHSCYELLNLITFFTTGEDESRAWTIARGTKAPQAAGQIHSDMEKGFIALETISTSEMLKCGSYNVAREKGLLRTEGKSYVVQDGDIVIVRFNV</sequence>
<dbReference type="AlphaFoldDB" id="A0A1F4TQA8"/>
<dbReference type="PRINTS" id="PR00326">
    <property type="entry name" value="GTP1OBG"/>
</dbReference>
<dbReference type="InterPro" id="IPR004095">
    <property type="entry name" value="TGS"/>
</dbReference>
<feature type="domain" description="TGS" evidence="8">
    <location>
        <begin position="276"/>
        <end position="359"/>
    </location>
</feature>
<dbReference type="InterPro" id="IPR027417">
    <property type="entry name" value="P-loop_NTPase"/>
</dbReference>
<evidence type="ECO:0000256" key="4">
    <source>
        <dbReference type="ARBA" id="ARBA00022840"/>
    </source>
</evidence>
<comment type="caution">
    <text evidence="9">The sequence shown here is derived from an EMBL/GenBank/DDBJ whole genome shotgun (WGS) entry which is preliminary data.</text>
</comment>
<proteinExistence type="inferred from homology"/>
<dbReference type="GO" id="GO:0016887">
    <property type="term" value="F:ATP hydrolysis activity"/>
    <property type="evidence" value="ECO:0007669"/>
    <property type="project" value="UniProtKB-UniRule"/>
</dbReference>
<accession>A0A1F4TQA8</accession>
<reference evidence="9 10" key="1">
    <citation type="journal article" date="2016" name="Nat. Commun.">
        <title>Thousands of microbial genomes shed light on interconnected biogeochemical processes in an aquifer system.</title>
        <authorList>
            <person name="Anantharaman K."/>
            <person name="Brown C.T."/>
            <person name="Hug L.A."/>
            <person name="Sharon I."/>
            <person name="Castelle C.J."/>
            <person name="Probst A.J."/>
            <person name="Thomas B.C."/>
            <person name="Singh A."/>
            <person name="Wilkins M.J."/>
            <person name="Karaoz U."/>
            <person name="Brodie E.L."/>
            <person name="Williams K.H."/>
            <person name="Hubbard S.S."/>
            <person name="Banfield J.F."/>
        </authorList>
    </citation>
    <scope>NUCLEOTIDE SEQUENCE [LARGE SCALE GENOMIC DNA]</scope>
</reference>
<feature type="binding site" evidence="6">
    <location>
        <begin position="12"/>
        <end position="17"/>
    </location>
    <ligand>
        <name>ATP</name>
        <dbReference type="ChEBI" id="CHEBI:30616"/>
    </ligand>
</feature>
<dbReference type="Gene3D" id="3.10.20.30">
    <property type="match status" value="1"/>
</dbReference>
<evidence type="ECO:0000256" key="5">
    <source>
        <dbReference type="ARBA" id="ARBA00022842"/>
    </source>
</evidence>
<dbReference type="SUPFAM" id="SSF52540">
    <property type="entry name" value="P-loop containing nucleoside triphosphate hydrolases"/>
    <property type="match status" value="1"/>
</dbReference>
<dbReference type="PANTHER" id="PTHR23305:SF18">
    <property type="entry name" value="OBG-TYPE G DOMAIN-CONTAINING PROTEIN"/>
    <property type="match status" value="1"/>
</dbReference>
<dbReference type="PROSITE" id="PS51880">
    <property type="entry name" value="TGS"/>
    <property type="match status" value="1"/>
</dbReference>